<dbReference type="RefSeq" id="WP_145448906.1">
    <property type="nucleotide sequence ID" value="NZ_CP037421.1"/>
</dbReference>
<organism evidence="1 2">
    <name type="scientific">Gimesia panareensis</name>
    <dbReference type="NCBI Taxonomy" id="2527978"/>
    <lineage>
        <taxon>Bacteria</taxon>
        <taxon>Pseudomonadati</taxon>
        <taxon>Planctomycetota</taxon>
        <taxon>Planctomycetia</taxon>
        <taxon>Planctomycetales</taxon>
        <taxon>Planctomycetaceae</taxon>
        <taxon>Gimesia</taxon>
    </lineage>
</organism>
<dbReference type="EMBL" id="CP037421">
    <property type="protein sequence ID" value="QDT26722.1"/>
    <property type="molecule type" value="Genomic_DNA"/>
</dbReference>
<proteinExistence type="predicted"/>
<keyword evidence="2" id="KW-1185">Reference proteome</keyword>
<evidence type="ECO:0000313" key="2">
    <source>
        <dbReference type="Proteomes" id="UP000315647"/>
    </source>
</evidence>
<dbReference type="AlphaFoldDB" id="A0A517Q558"/>
<reference evidence="1 2" key="1">
    <citation type="submission" date="2019-03" db="EMBL/GenBank/DDBJ databases">
        <title>Deep-cultivation of Planctomycetes and their phenomic and genomic characterization uncovers novel biology.</title>
        <authorList>
            <person name="Wiegand S."/>
            <person name="Jogler M."/>
            <person name="Boedeker C."/>
            <person name="Pinto D."/>
            <person name="Vollmers J."/>
            <person name="Rivas-Marin E."/>
            <person name="Kohn T."/>
            <person name="Peeters S.H."/>
            <person name="Heuer A."/>
            <person name="Rast P."/>
            <person name="Oberbeckmann S."/>
            <person name="Bunk B."/>
            <person name="Jeske O."/>
            <person name="Meyerdierks A."/>
            <person name="Storesund J.E."/>
            <person name="Kallscheuer N."/>
            <person name="Luecker S."/>
            <person name="Lage O.M."/>
            <person name="Pohl T."/>
            <person name="Merkel B.J."/>
            <person name="Hornburger P."/>
            <person name="Mueller R.-W."/>
            <person name="Bruemmer F."/>
            <person name="Labrenz M."/>
            <person name="Spormann A.M."/>
            <person name="Op den Camp H."/>
            <person name="Overmann J."/>
            <person name="Amann R."/>
            <person name="Jetten M.S.M."/>
            <person name="Mascher T."/>
            <person name="Medema M.H."/>
            <person name="Devos D.P."/>
            <person name="Kaster A.-K."/>
            <person name="Ovreas L."/>
            <person name="Rohde M."/>
            <person name="Galperin M.Y."/>
            <person name="Jogler C."/>
        </authorList>
    </citation>
    <scope>NUCLEOTIDE SEQUENCE [LARGE SCALE GENOMIC DNA]</scope>
    <source>
        <strain evidence="1 2">Enr10</strain>
    </source>
</reference>
<dbReference type="Proteomes" id="UP000315647">
    <property type="component" value="Chromosome"/>
</dbReference>
<gene>
    <name evidence="1" type="ORF">Enr10x_20320</name>
</gene>
<sequence>MVDRLHEIYKAEAFQFRFVNLQRAKLPWSLNSEGQTEYLHVWAVNFQEVRTEKLKTPPELFTVWVKEDGTVADLRPIDERDRN</sequence>
<accession>A0A517Q558</accession>
<evidence type="ECO:0000313" key="1">
    <source>
        <dbReference type="EMBL" id="QDT26722.1"/>
    </source>
</evidence>
<name>A0A517Q558_9PLAN</name>
<protein>
    <submittedName>
        <fullName evidence="1">Uncharacterized protein</fullName>
    </submittedName>
</protein>